<dbReference type="GO" id="GO:0007165">
    <property type="term" value="P:signal transduction"/>
    <property type="evidence" value="ECO:0007669"/>
    <property type="project" value="InterPro"/>
</dbReference>
<dbReference type="InterPro" id="IPR039315">
    <property type="entry name" value="CheW"/>
</dbReference>
<evidence type="ECO:0000313" key="2">
    <source>
        <dbReference type="EMBL" id="GGH69647.1"/>
    </source>
</evidence>
<protein>
    <submittedName>
        <fullName evidence="2">Chemotaxis protein CheW</fullName>
    </submittedName>
</protein>
<dbReference type="PANTHER" id="PTHR22617">
    <property type="entry name" value="CHEMOTAXIS SENSOR HISTIDINE KINASE-RELATED"/>
    <property type="match status" value="1"/>
</dbReference>
<comment type="caution">
    <text evidence="2">The sequence shown here is derived from an EMBL/GenBank/DDBJ whole genome shotgun (WGS) entry which is preliminary data.</text>
</comment>
<dbReference type="Pfam" id="PF01584">
    <property type="entry name" value="CheW"/>
    <property type="match status" value="1"/>
</dbReference>
<feature type="domain" description="CheW-like" evidence="1">
    <location>
        <begin position="7"/>
        <end position="147"/>
    </location>
</feature>
<sequence length="154" mass="16933">MDKVLTDRKVIVFQLGEEEYAVDVKQVGSIERILPITRVPKTPSYVKGVINLRGVVTPIIDLRLRFGMGEGEIGEASRILIVNVDQMDVGLIVDAANDVIDIPLEKIESAGEVIDSANIDYIEGVAKLGSRLLILLDLHKVLEKDKVQLQAMEG</sequence>
<evidence type="ECO:0000313" key="3">
    <source>
        <dbReference type="Proteomes" id="UP000602050"/>
    </source>
</evidence>
<proteinExistence type="predicted"/>
<dbReference type="Gene3D" id="2.30.30.40">
    <property type="entry name" value="SH3 Domains"/>
    <property type="match status" value="1"/>
</dbReference>
<dbReference type="PANTHER" id="PTHR22617:SF23">
    <property type="entry name" value="CHEMOTAXIS PROTEIN CHEW"/>
    <property type="match status" value="1"/>
</dbReference>
<dbReference type="PROSITE" id="PS50851">
    <property type="entry name" value="CHEW"/>
    <property type="match status" value="1"/>
</dbReference>
<dbReference type="InterPro" id="IPR036061">
    <property type="entry name" value="CheW-like_dom_sf"/>
</dbReference>
<gene>
    <name evidence="2" type="primary">cheW-2</name>
    <name evidence="2" type="ORF">GCM10010978_03790</name>
</gene>
<dbReference type="Gene3D" id="2.40.50.180">
    <property type="entry name" value="CheA-289, Domain 4"/>
    <property type="match status" value="1"/>
</dbReference>
<accession>A0A8J2ZP98</accession>
<dbReference type="AlphaFoldDB" id="A0A8J2ZP98"/>
<dbReference type="CDD" id="cd00732">
    <property type="entry name" value="CheW"/>
    <property type="match status" value="1"/>
</dbReference>
<reference evidence="2" key="1">
    <citation type="journal article" date="2014" name="Int. J. Syst. Evol. Microbiol.">
        <title>Complete genome sequence of Corynebacterium casei LMG S-19264T (=DSM 44701T), isolated from a smear-ripened cheese.</title>
        <authorList>
            <consortium name="US DOE Joint Genome Institute (JGI-PGF)"/>
            <person name="Walter F."/>
            <person name="Albersmeier A."/>
            <person name="Kalinowski J."/>
            <person name="Ruckert C."/>
        </authorList>
    </citation>
    <scope>NUCLEOTIDE SEQUENCE</scope>
    <source>
        <strain evidence="2">CGMCC 1.12360</strain>
    </source>
</reference>
<dbReference type="GO" id="GO:0006935">
    <property type="term" value="P:chemotaxis"/>
    <property type="evidence" value="ECO:0007669"/>
    <property type="project" value="InterPro"/>
</dbReference>
<name>A0A8J2ZP98_9BACI</name>
<dbReference type="Proteomes" id="UP000602050">
    <property type="component" value="Unassembled WGS sequence"/>
</dbReference>
<dbReference type="InterPro" id="IPR002545">
    <property type="entry name" value="CheW-lke_dom"/>
</dbReference>
<dbReference type="EMBL" id="BMEV01000004">
    <property type="protein sequence ID" value="GGH69647.1"/>
    <property type="molecule type" value="Genomic_DNA"/>
</dbReference>
<reference evidence="2" key="2">
    <citation type="submission" date="2020-09" db="EMBL/GenBank/DDBJ databases">
        <authorList>
            <person name="Sun Q."/>
            <person name="Zhou Y."/>
        </authorList>
    </citation>
    <scope>NUCLEOTIDE SEQUENCE</scope>
    <source>
        <strain evidence="2">CGMCC 1.12360</strain>
    </source>
</reference>
<keyword evidence="3" id="KW-1185">Reference proteome</keyword>
<evidence type="ECO:0000259" key="1">
    <source>
        <dbReference type="PROSITE" id="PS50851"/>
    </source>
</evidence>
<dbReference type="GO" id="GO:0005829">
    <property type="term" value="C:cytosol"/>
    <property type="evidence" value="ECO:0007669"/>
    <property type="project" value="TreeGrafter"/>
</dbReference>
<dbReference type="SUPFAM" id="SSF50341">
    <property type="entry name" value="CheW-like"/>
    <property type="match status" value="1"/>
</dbReference>
<dbReference type="SMART" id="SM00260">
    <property type="entry name" value="CheW"/>
    <property type="match status" value="1"/>
</dbReference>
<organism evidence="2 3">
    <name type="scientific">Compostibacillus humi</name>
    <dbReference type="NCBI Taxonomy" id="1245525"/>
    <lineage>
        <taxon>Bacteria</taxon>
        <taxon>Bacillati</taxon>
        <taxon>Bacillota</taxon>
        <taxon>Bacilli</taxon>
        <taxon>Bacillales</taxon>
        <taxon>Bacillaceae</taxon>
        <taxon>Compostibacillus</taxon>
    </lineage>
</organism>